<name>A0A348FYS5_9HYPH</name>
<dbReference type="Proteomes" id="UP000266934">
    <property type="component" value="Chromosome"/>
</dbReference>
<sequence>MKHNATNTFTTEARTGRKARHARITRPPADASRPRAGVDRASLPPTRGRGAPGAGTQPPARRADLAALWNEWCCRKGEIAGLEKKFKAATEAADQQAIDTAITQAGVANTDLERRLLATPATDLSDLALKVAVVADWVEGSELEHEEVKALVADLQRLLPLPQSGGTAPAPTVGDLASSSTDGPGLRDRVEDLALQAGAIVREFESGAARGQSNDGESWDVKMYRRLEPIWDEATSMAARSPRGALFQLMLAISDVSELRDIVFLEEADRRAVCNRTIRALASAIDHFEVAHGIDRATIAGEFFAPYRFPQALAFMELDMRPAGASLSGEGQGADNAGGRRGLSVGTQEAIGKPSVVSAPCIVAAIEHHRRTCQAYLENIWRSDVHNPRYASDTRENNVKIFEAVDAENEAALWTLVRARPASIDEVRARSAYLAGLEETFRPQQEQWLELMRSMA</sequence>
<organism evidence="2 3">
    <name type="scientific">Blastochloris tepida</name>
    <dbReference type="NCBI Taxonomy" id="2233851"/>
    <lineage>
        <taxon>Bacteria</taxon>
        <taxon>Pseudomonadati</taxon>
        <taxon>Pseudomonadota</taxon>
        <taxon>Alphaproteobacteria</taxon>
        <taxon>Hyphomicrobiales</taxon>
        <taxon>Blastochloridaceae</taxon>
        <taxon>Blastochloris</taxon>
    </lineage>
</organism>
<feature type="compositionally biased region" description="Polar residues" evidence="1">
    <location>
        <begin position="1"/>
        <end position="13"/>
    </location>
</feature>
<feature type="region of interest" description="Disordered" evidence="1">
    <location>
        <begin position="163"/>
        <end position="183"/>
    </location>
</feature>
<accession>A0A348FYS5</accession>
<dbReference type="EMBL" id="AP018907">
    <property type="protein sequence ID" value="BBF92458.1"/>
    <property type="molecule type" value="Genomic_DNA"/>
</dbReference>
<gene>
    <name evidence="2" type="ORF">BLTE_11430</name>
</gene>
<dbReference type="KEGG" id="blag:BLTE_11430"/>
<evidence type="ECO:0000313" key="2">
    <source>
        <dbReference type="EMBL" id="BBF92458.1"/>
    </source>
</evidence>
<evidence type="ECO:0000313" key="3">
    <source>
        <dbReference type="Proteomes" id="UP000266934"/>
    </source>
</evidence>
<proteinExistence type="predicted"/>
<feature type="region of interest" description="Disordered" evidence="1">
    <location>
        <begin position="1"/>
        <end position="59"/>
    </location>
</feature>
<dbReference type="AlphaFoldDB" id="A0A348FYS5"/>
<protein>
    <submittedName>
        <fullName evidence="2">Uncharacterized protein</fullName>
    </submittedName>
</protein>
<feature type="compositionally biased region" description="Low complexity" evidence="1">
    <location>
        <begin position="44"/>
        <end position="59"/>
    </location>
</feature>
<reference evidence="2 3" key="1">
    <citation type="submission" date="2018-08" db="EMBL/GenBank/DDBJ databases">
        <title>Complete genome sequencing of Blastochloris tepida GI.</title>
        <authorList>
            <person name="Tsukatani Y."/>
            <person name="Mori H."/>
        </authorList>
    </citation>
    <scope>NUCLEOTIDE SEQUENCE [LARGE SCALE GENOMIC DNA]</scope>
    <source>
        <strain evidence="2 3">GI</strain>
    </source>
</reference>
<keyword evidence="3" id="KW-1185">Reference proteome</keyword>
<evidence type="ECO:0000256" key="1">
    <source>
        <dbReference type="SAM" id="MobiDB-lite"/>
    </source>
</evidence>